<evidence type="ECO:0000256" key="6">
    <source>
        <dbReference type="ARBA" id="ARBA00022801"/>
    </source>
</evidence>
<keyword evidence="4 9" id="KW-0479">Metal-binding</keyword>
<dbReference type="EC" id="3.1.-.-" evidence="9"/>
<keyword evidence="7 9" id="KW-0460">Magnesium</keyword>
<evidence type="ECO:0000256" key="5">
    <source>
        <dbReference type="ARBA" id="ARBA00022759"/>
    </source>
</evidence>
<dbReference type="InterPro" id="IPR021127">
    <property type="entry name" value="CRISPR_associated_Cas2"/>
</dbReference>
<feature type="binding site" evidence="9">
    <location>
        <position position="20"/>
    </location>
    <ligand>
        <name>Mg(2+)</name>
        <dbReference type="ChEBI" id="CHEBI:18420"/>
        <note>catalytic</note>
    </ligand>
</feature>
<dbReference type="InterPro" id="IPR019199">
    <property type="entry name" value="Virulence_VapD/CRISPR_Cas2"/>
</dbReference>
<keyword evidence="11" id="KW-1185">Reference proteome</keyword>
<evidence type="ECO:0000313" key="10">
    <source>
        <dbReference type="EMBL" id="GAA4415304.1"/>
    </source>
</evidence>
<name>A0ABP8KSK7_9BACT</name>
<keyword evidence="3 9" id="KW-0540">Nuclease</keyword>
<dbReference type="EMBL" id="BAABHB010000012">
    <property type="protein sequence ID" value="GAA4415304.1"/>
    <property type="molecule type" value="Genomic_DNA"/>
</dbReference>
<evidence type="ECO:0000256" key="7">
    <source>
        <dbReference type="ARBA" id="ARBA00022842"/>
    </source>
</evidence>
<comment type="subunit">
    <text evidence="9">Homodimer, forms a heterotetramer with a Cas1 homodimer.</text>
</comment>
<keyword evidence="8 9" id="KW-0051">Antiviral defense</keyword>
<dbReference type="Proteomes" id="UP001500936">
    <property type="component" value="Unassembled WGS sequence"/>
</dbReference>
<comment type="cofactor">
    <cofactor evidence="1 9">
        <name>Mg(2+)</name>
        <dbReference type="ChEBI" id="CHEBI:18420"/>
    </cofactor>
</comment>
<accession>A0ABP8KSK7</accession>
<dbReference type="HAMAP" id="MF_01471">
    <property type="entry name" value="Cas2"/>
    <property type="match status" value="1"/>
</dbReference>
<protein>
    <recommendedName>
        <fullName evidence="9">CRISPR-associated endoribonuclease Cas2</fullName>
        <ecNumber evidence="9">3.1.-.-</ecNumber>
    </recommendedName>
</protein>
<reference evidence="11" key="1">
    <citation type="journal article" date="2019" name="Int. J. Syst. Evol. Microbiol.">
        <title>The Global Catalogue of Microorganisms (GCM) 10K type strain sequencing project: providing services to taxonomists for standard genome sequencing and annotation.</title>
        <authorList>
            <consortium name="The Broad Institute Genomics Platform"/>
            <consortium name="The Broad Institute Genome Sequencing Center for Infectious Disease"/>
            <person name="Wu L."/>
            <person name="Ma J."/>
        </authorList>
    </citation>
    <scope>NUCLEOTIDE SEQUENCE [LARGE SCALE GENOMIC DNA]</scope>
    <source>
        <strain evidence="11">JCM 17925</strain>
    </source>
</reference>
<evidence type="ECO:0000256" key="3">
    <source>
        <dbReference type="ARBA" id="ARBA00022722"/>
    </source>
</evidence>
<comment type="similarity">
    <text evidence="2 9">Belongs to the CRISPR-associated endoribonuclease Cas2 protein family.</text>
</comment>
<evidence type="ECO:0000313" key="11">
    <source>
        <dbReference type="Proteomes" id="UP001500936"/>
    </source>
</evidence>
<dbReference type="GO" id="GO:0004519">
    <property type="term" value="F:endonuclease activity"/>
    <property type="evidence" value="ECO:0007669"/>
    <property type="project" value="UniProtKB-KW"/>
</dbReference>
<organism evidence="10 11">
    <name type="scientific">Nibrella viscosa</name>
    <dbReference type="NCBI Taxonomy" id="1084524"/>
    <lineage>
        <taxon>Bacteria</taxon>
        <taxon>Pseudomonadati</taxon>
        <taxon>Bacteroidota</taxon>
        <taxon>Cytophagia</taxon>
        <taxon>Cytophagales</taxon>
        <taxon>Spirosomataceae</taxon>
        <taxon>Nibrella</taxon>
    </lineage>
</organism>
<gene>
    <name evidence="9 10" type="primary">cas2</name>
    <name evidence="10" type="ORF">GCM10023187_45710</name>
</gene>
<dbReference type="Gene3D" id="3.30.70.240">
    <property type="match status" value="1"/>
</dbReference>
<dbReference type="CDD" id="cd09725">
    <property type="entry name" value="Cas2_I_II_III"/>
    <property type="match status" value="1"/>
</dbReference>
<evidence type="ECO:0000256" key="2">
    <source>
        <dbReference type="ARBA" id="ARBA00009959"/>
    </source>
</evidence>
<evidence type="ECO:0000256" key="8">
    <source>
        <dbReference type="ARBA" id="ARBA00023118"/>
    </source>
</evidence>
<keyword evidence="6 9" id="KW-0378">Hydrolase</keyword>
<dbReference type="PANTHER" id="PTHR34405:SF1">
    <property type="entry name" value="CRISPR-ASSOCIATED ENDORIBONUCLEASE CAS2"/>
    <property type="match status" value="1"/>
</dbReference>
<evidence type="ECO:0000256" key="1">
    <source>
        <dbReference type="ARBA" id="ARBA00001946"/>
    </source>
</evidence>
<dbReference type="NCBIfam" id="TIGR01573">
    <property type="entry name" value="cas2"/>
    <property type="match status" value="1"/>
</dbReference>
<sequence length="98" mass="11604">MVVAINLFFDIMPYVIAVYDVNQKRTGRMLKLFRRYLTWVQNSVFEGDLTMAQLKQLQQEAESLMQDSDGVVFYQLRDERYSERIAIGVDKAERSRFL</sequence>
<keyword evidence="5 9" id="KW-0255">Endonuclease</keyword>
<comment type="caution">
    <text evidence="10">The sequence shown here is derived from an EMBL/GenBank/DDBJ whole genome shotgun (WGS) entry which is preliminary data.</text>
</comment>
<comment type="function">
    <text evidence="9">CRISPR (clustered regularly interspaced short palindromic repeat), is an adaptive immune system that provides protection against mobile genetic elements (viruses, transposable elements and conjugative plasmids). CRISPR clusters contain sequences complementary to antecedent mobile elements and target invading nucleic acids. CRISPR clusters are transcribed and processed into CRISPR RNA (crRNA). Functions as a ssRNA-specific endoribonuclease. Involved in the integration of spacer DNA into the CRISPR cassette.</text>
</comment>
<dbReference type="SUPFAM" id="SSF143430">
    <property type="entry name" value="TTP0101/SSO1404-like"/>
    <property type="match status" value="1"/>
</dbReference>
<proteinExistence type="inferred from homology"/>
<dbReference type="Pfam" id="PF09827">
    <property type="entry name" value="CRISPR_Cas2"/>
    <property type="match status" value="1"/>
</dbReference>
<evidence type="ECO:0000256" key="4">
    <source>
        <dbReference type="ARBA" id="ARBA00022723"/>
    </source>
</evidence>
<dbReference type="PANTHER" id="PTHR34405">
    <property type="entry name" value="CRISPR-ASSOCIATED ENDORIBONUCLEASE CAS2"/>
    <property type="match status" value="1"/>
</dbReference>
<evidence type="ECO:0000256" key="9">
    <source>
        <dbReference type="HAMAP-Rule" id="MF_01471"/>
    </source>
</evidence>